<dbReference type="EMBL" id="MLAK01000780">
    <property type="protein sequence ID" value="OHT04820.1"/>
    <property type="molecule type" value="Genomic_DNA"/>
</dbReference>
<dbReference type="InterPro" id="IPR057546">
    <property type="entry name" value="HEAT_GCN1"/>
</dbReference>
<evidence type="ECO:0000313" key="5">
    <source>
        <dbReference type="Proteomes" id="UP000179807"/>
    </source>
</evidence>
<dbReference type="InterPro" id="IPR011989">
    <property type="entry name" value="ARM-like"/>
</dbReference>
<dbReference type="Gene3D" id="1.25.10.10">
    <property type="entry name" value="Leucine-rich Repeat Variant"/>
    <property type="match status" value="3"/>
</dbReference>
<protein>
    <recommendedName>
        <fullName evidence="3">Stalled ribosome sensor GCN1-like HEAT repeats region domain-containing protein</fullName>
    </recommendedName>
</protein>
<reference evidence="4" key="1">
    <citation type="submission" date="2016-10" db="EMBL/GenBank/DDBJ databases">
        <authorList>
            <person name="Benchimol M."/>
            <person name="Almeida L.G."/>
            <person name="Vasconcelos A.T."/>
            <person name="Perreira-Neves A."/>
            <person name="Rosa I.A."/>
            <person name="Tasca T."/>
            <person name="Bogo M.R."/>
            <person name="de Souza W."/>
        </authorList>
    </citation>
    <scope>NUCLEOTIDE SEQUENCE [LARGE SCALE GENOMIC DNA]</scope>
    <source>
        <strain evidence="4">K</strain>
    </source>
</reference>
<dbReference type="RefSeq" id="XP_068357956.1">
    <property type="nucleotide sequence ID" value="XM_068505660.1"/>
</dbReference>
<sequence length="987" mass="109910">MAERAHQLIELFKSALTGDQEKINFATNAIQEAKNQLETINDLIIITQNCEIPIIRRYSTIILRQMIAMHDFDNELSEFLKTNLLLNIQNDPDIENKKAYGEAAVLLQSKLVNPWEELYNAGLAYLLSPDSIIFGLSLWTSITEVTPEIVLLNYFEKLMQCVVGCLTAPSPDIRINAIHLFSALTNKINIELFSIYNTVPQIFLAQANSIVTNINNLNEANILFEFISNQIRKENPLFTTNAQPFVDFALQLTISDSDPLIKLSCQPIMTVAPAIFPDNVTDQLPIFLQAVIALSVQLCSVDRESPDIEMLGDFIYSVIINTECSIDVVQSLLTTANNSRTNSDPVSLQVALIGLSAAIEQAAEDFFEAESSIEEIIIFSLSQPDPFVFDAACGFLLNAASLATELYQACYNDIIKLLFGRITESRSLQTLDSVIYNSEQTPDDYLSLLSALANLLNNCQPEKVESIISCMTSVISHIDDVKTEVYQNMRNILVQLLNSDSQTKAKVFECFGQLAKVAPLGVQEDTPQLMNVLMGSLNTTDDFLNESIANCVQNLVKVIPMTIHPFLGHIVPAFLALLSKEIAVNHDDFGNEEEDVGFTLSTIQMQCSVLNAITELVSDLPNDMKDSIPGVVQAVCQFLEHDDEKIQTAAAKSILLMNDGLRAVSFDTSQLISVVIDKIYKSPNIDVISELFISLGSLLSSSVLNDQQIHEVFALFSYTFEGKLDTIYSKPNVLNTIILNSLFFSLRMFILTLGQNVQVIASQFMAILRPHMNVKKLMIKAYIASTYGIMFLACPALKEIGTQACEVCFKTMTRKNDVVNNILMSTLNYIIHADKSVLTKRHVMTLKQQTDLIISKRDQMDSVIVGTAITLWCSLCIAYELTVTENDLNVVLSLLPPVVDDDDIPFAAQFICVAAQKWPNLVSQHINRIAVSIFASGEWCLKIVPNEVMVALKAVITAIPEDQLQMFVKWNQHYIMQIQSNISKLSQ</sequence>
<evidence type="ECO:0000313" key="4">
    <source>
        <dbReference type="EMBL" id="OHT04820.1"/>
    </source>
</evidence>
<name>A0A1J4K525_9EUKA</name>
<organism evidence="4 5">
    <name type="scientific">Tritrichomonas foetus</name>
    <dbReference type="NCBI Taxonomy" id="1144522"/>
    <lineage>
        <taxon>Eukaryota</taxon>
        <taxon>Metamonada</taxon>
        <taxon>Parabasalia</taxon>
        <taxon>Tritrichomonadida</taxon>
        <taxon>Tritrichomonadidae</taxon>
        <taxon>Tritrichomonas</taxon>
    </lineage>
</organism>
<dbReference type="InterPro" id="IPR016024">
    <property type="entry name" value="ARM-type_fold"/>
</dbReference>
<feature type="domain" description="Stalled ribosome sensor GCN1-like HEAT repeats region" evidence="3">
    <location>
        <begin position="448"/>
        <end position="560"/>
    </location>
</feature>
<dbReference type="VEuPathDB" id="TrichDB:TRFO_27604"/>
<dbReference type="GeneID" id="94840364"/>
<dbReference type="Pfam" id="PF23271">
    <property type="entry name" value="HEAT_GCN1"/>
    <property type="match status" value="1"/>
</dbReference>
<gene>
    <name evidence="4" type="ORF">TRFO_27604</name>
</gene>
<feature type="coiled-coil region" evidence="2">
    <location>
        <begin position="16"/>
        <end position="43"/>
    </location>
</feature>
<evidence type="ECO:0000259" key="3">
    <source>
        <dbReference type="Pfam" id="PF23271"/>
    </source>
</evidence>
<keyword evidence="2" id="KW-0175">Coiled coil</keyword>
<comment type="caution">
    <text evidence="4">The sequence shown here is derived from an EMBL/GenBank/DDBJ whole genome shotgun (WGS) entry which is preliminary data.</text>
</comment>
<dbReference type="OrthoDB" id="10491732at2759"/>
<keyword evidence="5" id="KW-1185">Reference proteome</keyword>
<proteinExistence type="predicted"/>
<keyword evidence="1" id="KW-0677">Repeat</keyword>
<evidence type="ECO:0000256" key="2">
    <source>
        <dbReference type="SAM" id="Coils"/>
    </source>
</evidence>
<accession>A0A1J4K525</accession>
<dbReference type="Proteomes" id="UP000179807">
    <property type="component" value="Unassembled WGS sequence"/>
</dbReference>
<dbReference type="AlphaFoldDB" id="A0A1J4K525"/>
<dbReference type="SUPFAM" id="SSF48371">
    <property type="entry name" value="ARM repeat"/>
    <property type="match status" value="1"/>
</dbReference>
<evidence type="ECO:0000256" key="1">
    <source>
        <dbReference type="ARBA" id="ARBA00022737"/>
    </source>
</evidence>